<name>A0A9X3FM09_9LACT</name>
<organism evidence="1 2">
    <name type="scientific">Aerococcus kribbianus</name>
    <dbReference type="NCBI Taxonomy" id="2999064"/>
    <lineage>
        <taxon>Bacteria</taxon>
        <taxon>Bacillati</taxon>
        <taxon>Bacillota</taxon>
        <taxon>Bacilli</taxon>
        <taxon>Lactobacillales</taxon>
        <taxon>Aerococcaceae</taxon>
        <taxon>Aerococcus</taxon>
    </lineage>
</organism>
<sequence>MALKDQAQVPGSNISYQLHPDCKKYTLRDYGFQESKQGNFDYSRPIKVHFKDKQSVLLKVQVDKNVEKLAINVTNENGLQSLNIYKSDKLQQFVAPLEAVLEDMVAEKVLAPVD</sequence>
<evidence type="ECO:0000313" key="1">
    <source>
        <dbReference type="EMBL" id="MCZ0724982.1"/>
    </source>
</evidence>
<dbReference type="RefSeq" id="WP_268751307.1">
    <property type="nucleotide sequence ID" value="NZ_JAPRFQ010000001.1"/>
</dbReference>
<dbReference type="AlphaFoldDB" id="A0A9X3FM09"/>
<dbReference type="InterPro" id="IPR014965">
    <property type="entry name" value="Amino_acid_metab_prot_put"/>
</dbReference>
<gene>
    <name evidence="1" type="ORF">OW157_00185</name>
</gene>
<dbReference type="InterPro" id="IPR035942">
    <property type="entry name" value="Lp2179-like_sf"/>
</dbReference>
<dbReference type="EMBL" id="JAPRFR010000001">
    <property type="protein sequence ID" value="MCZ0724982.1"/>
    <property type="molecule type" value="Genomic_DNA"/>
</dbReference>
<keyword evidence="2" id="KW-1185">Reference proteome</keyword>
<dbReference type="Pfam" id="PF08866">
    <property type="entry name" value="DUF1831"/>
    <property type="match status" value="1"/>
</dbReference>
<dbReference type="Proteomes" id="UP001146670">
    <property type="component" value="Unassembled WGS sequence"/>
</dbReference>
<evidence type="ECO:0000313" key="2">
    <source>
        <dbReference type="Proteomes" id="UP001146670"/>
    </source>
</evidence>
<dbReference type="Gene3D" id="3.30.1820.10">
    <property type="entry name" value="Lp2179-like"/>
    <property type="match status" value="1"/>
</dbReference>
<accession>A0A9X3FM09</accession>
<comment type="caution">
    <text evidence="1">The sequence shown here is derived from an EMBL/GenBank/DDBJ whole genome shotgun (WGS) entry which is preliminary data.</text>
</comment>
<protein>
    <submittedName>
        <fullName evidence="1">Cysteine desulfurase</fullName>
    </submittedName>
</protein>
<reference evidence="1" key="1">
    <citation type="submission" date="2022-12" db="EMBL/GenBank/DDBJ databases">
        <title>Description and comparative metabolic analysis of Aerococcus sp. nov., isolated from the feces of a pig.</title>
        <authorList>
            <person name="Chang Y.-H."/>
        </authorList>
    </citation>
    <scope>NUCLEOTIDE SEQUENCE</scope>
    <source>
        <strain evidence="1">YH-aer222</strain>
    </source>
</reference>
<proteinExistence type="predicted"/>
<dbReference type="SUPFAM" id="SSF160800">
    <property type="entry name" value="Lp2179-like"/>
    <property type="match status" value="1"/>
</dbReference>